<sequence length="86" mass="9975">MSSNRKISAITGLVHAQSRQLEAETGKARIELDTRRFDDAVAQRDRYLPIIEQVRERHAARVFDYQRVLQAEKQFTFESRPRGTGT</sequence>
<organism evidence="1 2">
    <name type="scientific">Rhodococcus koreensis</name>
    <dbReference type="NCBI Taxonomy" id="99653"/>
    <lineage>
        <taxon>Bacteria</taxon>
        <taxon>Bacillati</taxon>
        <taxon>Actinomycetota</taxon>
        <taxon>Actinomycetes</taxon>
        <taxon>Mycobacteriales</taxon>
        <taxon>Nocardiaceae</taxon>
        <taxon>Rhodococcus</taxon>
    </lineage>
</organism>
<gene>
    <name evidence="1" type="ORF">SAMN04490239_9500</name>
</gene>
<dbReference type="EMBL" id="FNSV01000009">
    <property type="protein sequence ID" value="SED98597.1"/>
    <property type="molecule type" value="Genomic_DNA"/>
</dbReference>
<protein>
    <submittedName>
        <fullName evidence="1">Uncharacterized protein</fullName>
    </submittedName>
</protein>
<evidence type="ECO:0000313" key="1">
    <source>
        <dbReference type="EMBL" id="SED98597.1"/>
    </source>
</evidence>
<keyword evidence="2" id="KW-1185">Reference proteome</keyword>
<dbReference type="Proteomes" id="UP000183561">
    <property type="component" value="Unassembled WGS sequence"/>
</dbReference>
<name>A0A1H5F573_9NOCA</name>
<accession>A0A1H5F573</accession>
<proteinExistence type="predicted"/>
<dbReference type="AlphaFoldDB" id="A0A1H5F573"/>
<evidence type="ECO:0000313" key="2">
    <source>
        <dbReference type="Proteomes" id="UP000183561"/>
    </source>
</evidence>
<dbReference type="RefSeq" id="WP_143051546.1">
    <property type="nucleotide sequence ID" value="NZ_FNSV01000009.1"/>
</dbReference>
<reference evidence="2" key="1">
    <citation type="submission" date="2016-10" db="EMBL/GenBank/DDBJ databases">
        <authorList>
            <person name="Varghese N."/>
            <person name="Submissions S."/>
        </authorList>
    </citation>
    <scope>NUCLEOTIDE SEQUENCE [LARGE SCALE GENOMIC DNA]</scope>
    <source>
        <strain evidence="2">DSM 44498</strain>
    </source>
</reference>